<accession>A0A8S5MEH3</accession>
<dbReference type="InterPro" id="IPR003497">
    <property type="entry name" value="BRO_N_domain"/>
</dbReference>
<reference evidence="2" key="1">
    <citation type="journal article" date="2021" name="Proc. Natl. Acad. Sci. U.S.A.">
        <title>A Catalog of Tens of Thousands of Viruses from Human Metagenomes Reveals Hidden Associations with Chronic Diseases.</title>
        <authorList>
            <person name="Tisza M.J."/>
            <person name="Buck C.B."/>
        </authorList>
    </citation>
    <scope>NUCLEOTIDE SEQUENCE</scope>
    <source>
        <strain evidence="2">CtS1E53</strain>
    </source>
</reference>
<dbReference type="Pfam" id="PF02498">
    <property type="entry name" value="Bro-N"/>
    <property type="match status" value="1"/>
</dbReference>
<dbReference type="EMBL" id="BK014885">
    <property type="protein sequence ID" value="DAD80626.1"/>
    <property type="molecule type" value="Genomic_DNA"/>
</dbReference>
<evidence type="ECO:0000259" key="1">
    <source>
        <dbReference type="PROSITE" id="PS51750"/>
    </source>
</evidence>
<name>A0A8S5MEH3_9CAUD</name>
<protein>
    <submittedName>
        <fullName evidence="2">KilAC domain protein</fullName>
    </submittedName>
</protein>
<sequence>MNDIITIQGVNCYEENGVAYLNLEEVARGLGFTQEKNGVEYVKWERVNGYLAELGFSPEVGKGAYIPENIFYRLAMKAKNETAERFQALIADEVIPEIRRHGAYLTDAATDAFFSNPDTFAKLAVKWRDERHARLEAEALAKKRQEKIEADAPKVLFADSVAASKSEILVGELAKILKQNGVNMGQNRLFEQLRKDGYLINRKGTDWNMPTQRSMELGVMRIKETSVTHADGHVTVSKTPKVTGKGQVYFINHYAQA</sequence>
<dbReference type="GO" id="GO:0003677">
    <property type="term" value="F:DNA binding"/>
    <property type="evidence" value="ECO:0007669"/>
    <property type="project" value="InterPro"/>
</dbReference>
<dbReference type="Pfam" id="PF03374">
    <property type="entry name" value="ANT"/>
    <property type="match status" value="1"/>
</dbReference>
<dbReference type="InterPro" id="IPR005039">
    <property type="entry name" value="Ant_C"/>
</dbReference>
<proteinExistence type="predicted"/>
<evidence type="ECO:0000313" key="2">
    <source>
        <dbReference type="EMBL" id="DAD80626.1"/>
    </source>
</evidence>
<feature type="domain" description="Bro-N" evidence="1">
    <location>
        <begin position="4"/>
        <end position="102"/>
    </location>
</feature>
<dbReference type="SMART" id="SM01040">
    <property type="entry name" value="Bro-N"/>
    <property type="match status" value="1"/>
</dbReference>
<dbReference type="PROSITE" id="PS51750">
    <property type="entry name" value="BRO_N"/>
    <property type="match status" value="1"/>
</dbReference>
<organism evidence="2">
    <name type="scientific">Siphoviridae sp. ctS1E53</name>
    <dbReference type="NCBI Taxonomy" id="2826340"/>
    <lineage>
        <taxon>Viruses</taxon>
        <taxon>Duplodnaviria</taxon>
        <taxon>Heunggongvirae</taxon>
        <taxon>Uroviricota</taxon>
        <taxon>Caudoviricetes</taxon>
    </lineage>
</organism>